<dbReference type="AlphaFoldDB" id="A0A0U2Y003"/>
<accession>A0A0U2Y003</accession>
<dbReference type="KEGG" id="prr:AT705_11790"/>
<dbReference type="EMBL" id="CP013611">
    <property type="protein sequence ID" value="ALU43570.1"/>
    <property type="molecule type" value="Genomic_DNA"/>
</dbReference>
<dbReference type="Proteomes" id="UP000069015">
    <property type="component" value="Chromosome 1"/>
</dbReference>
<reference evidence="1 2" key="1">
    <citation type="submission" date="2015-12" db="EMBL/GenBank/DDBJ databases">
        <title>Complete genome sequence of Pseudoalteromonas rubra SCSIO 6842, harboring a conjugative plasmid.</title>
        <authorList>
            <person name="Li B."/>
            <person name="Wang X."/>
        </authorList>
    </citation>
    <scope>NUCLEOTIDE SEQUENCE [LARGE SCALE GENOMIC DNA]</scope>
    <source>
        <strain evidence="1 2">SCSIO 6842</strain>
    </source>
</reference>
<evidence type="ECO:0000313" key="1">
    <source>
        <dbReference type="EMBL" id="ALU43570.1"/>
    </source>
</evidence>
<sequence length="165" mass="18542">MNIIDTWRTEDGHIVEHWDSIRAQDQSMRIYSLFGPKGRELNKDVPELFMFGGETPMYFTTSGSGKGFCLENMKNNFKVFPIPFSAAKGTGVDWKDMSVSTNLSANMGLKNQLESVQAQLSVLSAWSLSSDTWQSDRSGSDVYHQRDIPTQYIGLIAEQGNIFSK</sequence>
<evidence type="ECO:0000313" key="2">
    <source>
        <dbReference type="Proteomes" id="UP000069015"/>
    </source>
</evidence>
<dbReference type="RefSeq" id="WP_058796736.1">
    <property type="nucleotide sequence ID" value="NZ_CP013611.1"/>
</dbReference>
<gene>
    <name evidence="1" type="ORF">AT705_11790</name>
</gene>
<name>A0A0U2Y003_9GAMM</name>
<protein>
    <submittedName>
        <fullName evidence="1">Uncharacterized protein</fullName>
    </submittedName>
</protein>
<organism evidence="1 2">
    <name type="scientific">Pseudoalteromonas rubra</name>
    <dbReference type="NCBI Taxonomy" id="43658"/>
    <lineage>
        <taxon>Bacteria</taxon>
        <taxon>Pseudomonadati</taxon>
        <taxon>Pseudomonadota</taxon>
        <taxon>Gammaproteobacteria</taxon>
        <taxon>Alteromonadales</taxon>
        <taxon>Pseudoalteromonadaceae</taxon>
        <taxon>Pseudoalteromonas</taxon>
    </lineage>
</organism>
<proteinExistence type="predicted"/>